<evidence type="ECO:0000259" key="3">
    <source>
        <dbReference type="SMART" id="SM00642"/>
    </source>
</evidence>
<dbReference type="Pfam" id="PF00128">
    <property type="entry name" value="Alpha-amylase"/>
    <property type="match status" value="1"/>
</dbReference>
<dbReference type="RefSeq" id="WP_204866197.1">
    <property type="nucleotide sequence ID" value="NZ_JAFBBK010000001.1"/>
</dbReference>
<keyword evidence="5" id="KW-1185">Reference proteome</keyword>
<name>A0ABS2KNI3_9NOCA</name>
<dbReference type="GO" id="GO:0047798">
    <property type="term" value="F:cyclomaltodextrinase activity"/>
    <property type="evidence" value="ECO:0007669"/>
    <property type="project" value="UniProtKB-EC"/>
</dbReference>
<organism evidence="4 5">
    <name type="scientific">Rhodococcoides corynebacterioides</name>
    <dbReference type="NCBI Taxonomy" id="53972"/>
    <lineage>
        <taxon>Bacteria</taxon>
        <taxon>Bacillati</taxon>
        <taxon>Actinomycetota</taxon>
        <taxon>Actinomycetes</taxon>
        <taxon>Mycobacteriales</taxon>
        <taxon>Nocardiaceae</taxon>
        <taxon>Rhodococcoides</taxon>
    </lineage>
</organism>
<dbReference type="SMART" id="SM00642">
    <property type="entry name" value="Aamy"/>
    <property type="match status" value="1"/>
</dbReference>
<dbReference type="InterPro" id="IPR006047">
    <property type="entry name" value="GH13_cat_dom"/>
</dbReference>
<keyword evidence="2 4" id="KW-0326">Glycosidase</keyword>
<dbReference type="PANTHER" id="PTHR10357:SF210">
    <property type="entry name" value="MALTODEXTRIN GLUCOSIDASE"/>
    <property type="match status" value="1"/>
</dbReference>
<gene>
    <name evidence="4" type="ORF">JOE42_000262</name>
</gene>
<accession>A0ABS2KNI3</accession>
<protein>
    <submittedName>
        <fullName evidence="4">Cyclomaltodextrinase</fullName>
        <ecNumber evidence="4">3.2.1.54</ecNumber>
    </submittedName>
</protein>
<proteinExistence type="predicted"/>
<dbReference type="EC" id="3.2.1.54" evidence="4"/>
<evidence type="ECO:0000256" key="1">
    <source>
        <dbReference type="ARBA" id="ARBA00022801"/>
    </source>
</evidence>
<evidence type="ECO:0000313" key="5">
    <source>
        <dbReference type="Proteomes" id="UP000703038"/>
    </source>
</evidence>
<dbReference type="SUPFAM" id="SSF51445">
    <property type="entry name" value="(Trans)glycosidases"/>
    <property type="match status" value="1"/>
</dbReference>
<feature type="domain" description="Glycosyl hydrolase family 13 catalytic" evidence="3">
    <location>
        <begin position="12"/>
        <end position="348"/>
    </location>
</feature>
<reference evidence="4 5" key="1">
    <citation type="submission" date="2021-01" db="EMBL/GenBank/DDBJ databases">
        <title>Genomics of switchgrass bacterial isolates.</title>
        <authorList>
            <person name="Shade A."/>
        </authorList>
    </citation>
    <scope>NUCLEOTIDE SEQUENCE [LARGE SCALE GENOMIC DNA]</scope>
    <source>
        <strain evidence="4 5">PvP111</strain>
    </source>
</reference>
<evidence type="ECO:0000313" key="4">
    <source>
        <dbReference type="EMBL" id="MBM7413529.1"/>
    </source>
</evidence>
<dbReference type="PANTHER" id="PTHR10357">
    <property type="entry name" value="ALPHA-AMYLASE FAMILY MEMBER"/>
    <property type="match status" value="1"/>
</dbReference>
<keyword evidence="1 4" id="KW-0378">Hydrolase</keyword>
<dbReference type="EMBL" id="JAFBBK010000001">
    <property type="protein sequence ID" value="MBM7413529.1"/>
    <property type="molecule type" value="Genomic_DNA"/>
</dbReference>
<dbReference type="Proteomes" id="UP000703038">
    <property type="component" value="Unassembled WGS sequence"/>
</dbReference>
<evidence type="ECO:0000256" key="2">
    <source>
        <dbReference type="ARBA" id="ARBA00023295"/>
    </source>
</evidence>
<comment type="caution">
    <text evidence="4">The sequence shown here is derived from an EMBL/GenBank/DDBJ whole genome shotgun (WGS) entry which is preliminary data.</text>
</comment>
<dbReference type="InterPro" id="IPR017853">
    <property type="entry name" value="GH"/>
</dbReference>
<dbReference type="Gene3D" id="3.20.20.80">
    <property type="entry name" value="Glycosidases"/>
    <property type="match status" value="1"/>
</dbReference>
<sequence length="420" mass="46882">MQDWVDHVIWWQVYPLGFVGAEAEAVDRTEHRLDRIEGWFDYLLELGCNGLALGPVFASETHGYDTVDHLRVDSRLGTDSDMDALIGAARAKGIRVLLDGVFNHVGRSHPQFVRAEQDGPDSDAGRWFRWKDGRPRTFEGHDLLVELNHDEPAVQEHVTEVMTHWLDRGVDGWRLDAAYAVSPAFWAAVLPRVREAHPDAWIVGEMIHGDYASYVQESGLDAITQYELWKATWSALKDANFFEFAHALGRHDELLPTFVPATFVGNHDVTRIASTLDDDDADIAAALLFFVAGTPTVYYGDEQGFRGIKEERVGGDDDIRPEFPATPDDLAPYGWPHYRRHQALIAMRRRFPWLHRAHAEVSGLENTAITLTATDGTTTLVLSANIGDAPVPRPAGDIVAAADGVENDLRPHSWAVTVRP</sequence>
<dbReference type="CDD" id="cd11354">
    <property type="entry name" value="AmyAc_bac_CMD_like"/>
    <property type="match status" value="1"/>
</dbReference>